<dbReference type="Proteomes" id="UP000799118">
    <property type="component" value="Unassembled WGS sequence"/>
</dbReference>
<evidence type="ECO:0008006" key="4">
    <source>
        <dbReference type="Google" id="ProtNLM"/>
    </source>
</evidence>
<evidence type="ECO:0000256" key="1">
    <source>
        <dbReference type="SAM" id="MobiDB-lite"/>
    </source>
</evidence>
<evidence type="ECO:0000313" key="3">
    <source>
        <dbReference type="Proteomes" id="UP000799118"/>
    </source>
</evidence>
<evidence type="ECO:0000313" key="2">
    <source>
        <dbReference type="EMBL" id="KAE9398371.1"/>
    </source>
</evidence>
<name>A0A6A4HLC4_9AGAR</name>
<feature type="region of interest" description="Disordered" evidence="1">
    <location>
        <begin position="145"/>
        <end position="165"/>
    </location>
</feature>
<dbReference type="InterPro" id="IPR011992">
    <property type="entry name" value="EF-hand-dom_pair"/>
</dbReference>
<protein>
    <recommendedName>
        <fullName evidence="4">EF-hand domain-containing protein</fullName>
    </recommendedName>
</protein>
<proteinExistence type="predicted"/>
<feature type="compositionally biased region" description="Polar residues" evidence="1">
    <location>
        <begin position="152"/>
        <end position="165"/>
    </location>
</feature>
<dbReference type="SUPFAM" id="SSF47473">
    <property type="entry name" value="EF-hand"/>
    <property type="match status" value="1"/>
</dbReference>
<feature type="region of interest" description="Disordered" evidence="1">
    <location>
        <begin position="184"/>
        <end position="203"/>
    </location>
</feature>
<sequence>MTQDEAAQAFFALSKSLQLQIDDAFHSIIKANKGPPSPIALDFEPEPPLKKQKLNAEEFVEGSSSGGGFIVDDQEINAGGGGFVLDDEELADSSGGGGFLPNDADEAEPSFPLRIPLSSIPDALILLDLPPDDEQVLGIFRNAASGWDNYNPDGSNTNNGHTSELSVTQDDWRAVCAVLLEPFGGTEGASSERDEGSLVADDEEPALEDDAQAEDSDVHMLSDDGADPDADPGESDSDYYEPPGPSSSAGRRIRSRPRPSAKSTGKRRARRNNNNDSDSDADDSPKTLSSRQKSACLESFAMFFADPELATNSKSQSQQPQDVRKRRIMLTDIQRVAKLLGEKITAEDMLDMLDMFSTSPDKSMGFEDFERMMVAAKLV</sequence>
<dbReference type="Gene3D" id="1.10.238.10">
    <property type="entry name" value="EF-hand"/>
    <property type="match status" value="1"/>
</dbReference>
<feature type="compositionally biased region" description="Acidic residues" evidence="1">
    <location>
        <begin position="224"/>
        <end position="239"/>
    </location>
</feature>
<feature type="region of interest" description="Disordered" evidence="1">
    <location>
        <begin position="209"/>
        <end position="292"/>
    </location>
</feature>
<accession>A0A6A4HLC4</accession>
<reference evidence="2" key="1">
    <citation type="journal article" date="2019" name="Environ. Microbiol.">
        <title>Fungal ecological strategies reflected in gene transcription - a case study of two litter decomposers.</title>
        <authorList>
            <person name="Barbi F."/>
            <person name="Kohler A."/>
            <person name="Barry K."/>
            <person name="Baskaran P."/>
            <person name="Daum C."/>
            <person name="Fauchery L."/>
            <person name="Ihrmark K."/>
            <person name="Kuo A."/>
            <person name="LaButti K."/>
            <person name="Lipzen A."/>
            <person name="Morin E."/>
            <person name="Grigoriev I.V."/>
            <person name="Henrissat B."/>
            <person name="Lindahl B."/>
            <person name="Martin F."/>
        </authorList>
    </citation>
    <scope>NUCLEOTIDE SEQUENCE</scope>
    <source>
        <strain evidence="2">JB14</strain>
    </source>
</reference>
<dbReference type="OrthoDB" id="2530165at2759"/>
<gene>
    <name evidence="2" type="ORF">BT96DRAFT_920901</name>
</gene>
<dbReference type="EMBL" id="ML769484">
    <property type="protein sequence ID" value="KAE9398371.1"/>
    <property type="molecule type" value="Genomic_DNA"/>
</dbReference>
<organism evidence="2 3">
    <name type="scientific">Gymnopus androsaceus JB14</name>
    <dbReference type="NCBI Taxonomy" id="1447944"/>
    <lineage>
        <taxon>Eukaryota</taxon>
        <taxon>Fungi</taxon>
        <taxon>Dikarya</taxon>
        <taxon>Basidiomycota</taxon>
        <taxon>Agaricomycotina</taxon>
        <taxon>Agaricomycetes</taxon>
        <taxon>Agaricomycetidae</taxon>
        <taxon>Agaricales</taxon>
        <taxon>Marasmiineae</taxon>
        <taxon>Omphalotaceae</taxon>
        <taxon>Gymnopus</taxon>
    </lineage>
</organism>
<keyword evidence="3" id="KW-1185">Reference proteome</keyword>
<dbReference type="AlphaFoldDB" id="A0A6A4HLC4"/>
<feature type="compositionally biased region" description="Basic residues" evidence="1">
    <location>
        <begin position="251"/>
        <end position="271"/>
    </location>
</feature>